<dbReference type="Proteomes" id="UP000284660">
    <property type="component" value="Unassembled WGS sequence"/>
</dbReference>
<dbReference type="Gene3D" id="2.60.120.260">
    <property type="entry name" value="Galactose-binding domain-like"/>
    <property type="match status" value="1"/>
</dbReference>
<accession>A0A3R6AZE9</accession>
<evidence type="ECO:0000313" key="2">
    <source>
        <dbReference type="Proteomes" id="UP000284660"/>
    </source>
</evidence>
<dbReference type="AlphaFoldDB" id="A0A3R6AZE9"/>
<protein>
    <recommendedName>
        <fullName evidence="3">Glycosyl hydrolases family 2, sugar binding domain protein</fullName>
    </recommendedName>
</protein>
<evidence type="ECO:0000313" key="1">
    <source>
        <dbReference type="EMBL" id="RHD74488.1"/>
    </source>
</evidence>
<name>A0A3R6AZE9_PARDI</name>
<dbReference type="InterPro" id="IPR008979">
    <property type="entry name" value="Galactose-bd-like_sf"/>
</dbReference>
<comment type="caution">
    <text evidence="1">The sequence shown here is derived from an EMBL/GenBank/DDBJ whole genome shotgun (WGS) entry which is preliminary data.</text>
</comment>
<dbReference type="PROSITE" id="PS51257">
    <property type="entry name" value="PROKAR_LIPOPROTEIN"/>
    <property type="match status" value="1"/>
</dbReference>
<dbReference type="PANTHER" id="PTHR36848">
    <property type="entry name" value="DNA-BINDING PROTEIN (PUTATIVE SECRETED PROTEIN)-RELATED"/>
    <property type="match status" value="1"/>
</dbReference>
<sequence>MKTQELVKYLSFAITCGYLSWGLTSCDGQEAMSSDNWATLETGFKDPKAEYRTAPFAVWNGKVTKEEVERTIQELKDAGSGGAFIHPRPGLITEYMSDEWYSLYRHAVDYGKKNDMNIWIYDENSYPSGFAGGHVPELMPESYNQGQGLALKKVELLPEKLDNCFICLKKEGDKWKDITNEIDSYKQKKGEYYLYEKTFYGRSDWYGGYSYVDVMVKGVTEKFIDVTMQGYEKVAKNEFGKTIPGIFTDEPNIQSSGGLRWTPDLFDVFQQKWNYDLRPLLPLLEEEVGNWKEVRHNYMETLLQLFIDRWSKPFHSYCEQNNLQWTGHYWEHGWPYMNDGPDNMAMYAWHQVPAIDMLFNQFDDKSPVAQFGNVRAVKELRSVANQMGYTRTLSETYGGGGWDETFKDFKRLGDWEYVLGVNFMNQHLSHMTLTGARKYDYPPVFTYHSPWWSNYKSLNDYYARLSWVMSKGVQDNDILVIEPNSTLWSYYSHTKSSKQLMEVGQAFQTFVTTLEKRQVEYDLGSENIIKDQGAIKNGQFVIGKAAYSTVVLPPLMETLNKPTFELLQKFVQQGGKVVRFSSPNRIDGAENGELAKVLSAQSVISYDQLNEKVIQDAFPPKDCKFSFKGGDLFHQRRKFADGELLFLVNSSMTESVEGTIATVGKSAIRLDAMEGKIYSYPSVVDNGLLHTDFHLEPAGSLLLYYSNHILKGYPEAPAIAGNTKLAASKSVEVKRLKENALNIDFCDVSVKGKTQKNIYFAQAADMVFKEYGFTNGNPWNTSVQYKRNILDRDTFKTGGFVATYHFNVNDKFDYSTMKLVAERPEFFSVKVNGQQVQAIPCEWWLDRSFGVYAIGNMVKQGTNTVEMSVTPMSIFAEIEPIYVIGDFAVVPENKGWSISAPVEKLTLGSWKKQKQPFYSWDVSYTKEYDVKDTSKSYTIQLNAWNGTVTEVYVNGEKAGIIGFDPYRLNIASYLKQGKNQVEVRVIGSHKNLLGPHYNNPNPGLASPWHWKNIRKQIPGSDYQMLDYGLMEDFDLVY</sequence>
<dbReference type="PANTHER" id="PTHR36848:SF2">
    <property type="entry name" value="SECRETED PROTEIN"/>
    <property type="match status" value="1"/>
</dbReference>
<dbReference type="Pfam" id="PF17132">
    <property type="entry name" value="Glyco_hydro_106"/>
    <property type="match status" value="1"/>
</dbReference>
<evidence type="ECO:0008006" key="3">
    <source>
        <dbReference type="Google" id="ProtNLM"/>
    </source>
</evidence>
<dbReference type="RefSeq" id="WP_008780804.1">
    <property type="nucleotide sequence ID" value="NZ_CP054012.1"/>
</dbReference>
<dbReference type="SUPFAM" id="SSF49785">
    <property type="entry name" value="Galactose-binding domain-like"/>
    <property type="match status" value="1"/>
</dbReference>
<proteinExistence type="predicted"/>
<organism evidence="1 2">
    <name type="scientific">Parabacteroides distasonis</name>
    <dbReference type="NCBI Taxonomy" id="823"/>
    <lineage>
        <taxon>Bacteria</taxon>
        <taxon>Pseudomonadati</taxon>
        <taxon>Bacteroidota</taxon>
        <taxon>Bacteroidia</taxon>
        <taxon>Bacteroidales</taxon>
        <taxon>Tannerellaceae</taxon>
        <taxon>Parabacteroides</taxon>
    </lineage>
</organism>
<reference evidence="1 2" key="1">
    <citation type="submission" date="2018-08" db="EMBL/GenBank/DDBJ databases">
        <title>A genome reference for cultivated species of the human gut microbiota.</title>
        <authorList>
            <person name="Zou Y."/>
            <person name="Xue W."/>
            <person name="Luo G."/>
        </authorList>
    </citation>
    <scope>NUCLEOTIDE SEQUENCE [LARGE SCALE GENOMIC DNA]</scope>
    <source>
        <strain evidence="1 2">AM30-4</strain>
    </source>
</reference>
<dbReference type="EMBL" id="QSJN01000006">
    <property type="protein sequence ID" value="RHD74488.1"/>
    <property type="molecule type" value="Genomic_DNA"/>
</dbReference>
<gene>
    <name evidence="1" type="ORF">DW782_11530</name>
</gene>
<dbReference type="InterPro" id="IPR053161">
    <property type="entry name" value="Ulvan_degrading_GH"/>
</dbReference>